<reference evidence="3 4" key="1">
    <citation type="submission" date="2024-10" db="EMBL/GenBank/DDBJ databases">
        <title>The Natural Products Discovery Center: Release of the First 8490 Sequenced Strains for Exploring Actinobacteria Biosynthetic Diversity.</title>
        <authorList>
            <person name="Kalkreuter E."/>
            <person name="Kautsar S.A."/>
            <person name="Yang D."/>
            <person name="Bader C.D."/>
            <person name="Teijaro C.N."/>
            <person name="Fluegel L."/>
            <person name="Davis C.M."/>
            <person name="Simpson J.R."/>
            <person name="Lauterbach L."/>
            <person name="Steele A.D."/>
            <person name="Gui C."/>
            <person name="Meng S."/>
            <person name="Li G."/>
            <person name="Viehrig K."/>
            <person name="Ye F."/>
            <person name="Su P."/>
            <person name="Kiefer A.F."/>
            <person name="Nichols A."/>
            <person name="Cepeda A.J."/>
            <person name="Yan W."/>
            <person name="Fan B."/>
            <person name="Jiang Y."/>
            <person name="Adhikari A."/>
            <person name="Zheng C.-J."/>
            <person name="Schuster L."/>
            <person name="Cowan T.M."/>
            <person name="Smanski M.J."/>
            <person name="Chevrette M.G."/>
            <person name="De Carvalho L.P.S."/>
            <person name="Shen B."/>
        </authorList>
    </citation>
    <scope>NUCLEOTIDE SEQUENCE [LARGE SCALE GENOMIC DNA]</scope>
    <source>
        <strain evidence="3 4">NPDC012540</strain>
    </source>
</reference>
<dbReference type="PANTHER" id="PTHR46112:SF2">
    <property type="entry name" value="XAA-PRO AMINOPEPTIDASE P-RELATED"/>
    <property type="match status" value="1"/>
</dbReference>
<organism evidence="3 4">
    <name type="scientific">Streptomyces argenteolus</name>
    <dbReference type="NCBI Taxonomy" id="67274"/>
    <lineage>
        <taxon>Bacteria</taxon>
        <taxon>Bacillati</taxon>
        <taxon>Actinomycetota</taxon>
        <taxon>Actinomycetes</taxon>
        <taxon>Kitasatosporales</taxon>
        <taxon>Streptomycetaceae</taxon>
        <taxon>Streptomyces</taxon>
    </lineage>
</organism>
<gene>
    <name evidence="3" type="ORF">ACFY8O_33795</name>
</gene>
<name>A0ABW6XGK1_9ACTN</name>
<dbReference type="Gene3D" id="3.40.350.10">
    <property type="entry name" value="Creatinase/prolidase N-terminal domain"/>
    <property type="match status" value="1"/>
</dbReference>
<proteinExistence type="predicted"/>
<dbReference type="SUPFAM" id="SSF53092">
    <property type="entry name" value="Creatinase/prolidase N-terminal domain"/>
    <property type="match status" value="1"/>
</dbReference>
<dbReference type="SUPFAM" id="SSF55920">
    <property type="entry name" value="Creatinase/aminopeptidase"/>
    <property type="match status" value="1"/>
</dbReference>
<dbReference type="InterPro" id="IPR000994">
    <property type="entry name" value="Pept_M24"/>
</dbReference>
<dbReference type="RefSeq" id="WP_387909141.1">
    <property type="nucleotide sequence ID" value="NZ_JBIBEG010000019.1"/>
</dbReference>
<keyword evidence="4" id="KW-1185">Reference proteome</keyword>
<feature type="domain" description="Creatinase N-terminal" evidence="2">
    <location>
        <begin position="17"/>
        <end position="160"/>
    </location>
</feature>
<dbReference type="Proteomes" id="UP001602322">
    <property type="component" value="Unassembled WGS sequence"/>
</dbReference>
<feature type="domain" description="Peptidase M24" evidence="1">
    <location>
        <begin position="168"/>
        <end position="373"/>
    </location>
</feature>
<evidence type="ECO:0000259" key="1">
    <source>
        <dbReference type="Pfam" id="PF00557"/>
    </source>
</evidence>
<dbReference type="Pfam" id="PF00557">
    <property type="entry name" value="Peptidase_M24"/>
    <property type="match status" value="1"/>
</dbReference>
<dbReference type="InterPro" id="IPR000587">
    <property type="entry name" value="Creatinase_N"/>
</dbReference>
<dbReference type="InterPro" id="IPR050659">
    <property type="entry name" value="Peptidase_M24B"/>
</dbReference>
<evidence type="ECO:0000259" key="2">
    <source>
        <dbReference type="Pfam" id="PF01321"/>
    </source>
</evidence>
<protein>
    <submittedName>
        <fullName evidence="3">M24 family metallopeptidase</fullName>
    </submittedName>
</protein>
<comment type="caution">
    <text evidence="3">The sequence shown here is derived from an EMBL/GenBank/DDBJ whole genome shotgun (WGS) entry which is preliminary data.</text>
</comment>
<dbReference type="Pfam" id="PF01321">
    <property type="entry name" value="Creatinase_N"/>
    <property type="match status" value="1"/>
</dbReference>
<dbReference type="EMBL" id="JBIBEG010000019">
    <property type="protein sequence ID" value="MFF5900870.1"/>
    <property type="molecule type" value="Genomic_DNA"/>
</dbReference>
<dbReference type="InterPro" id="IPR029149">
    <property type="entry name" value="Creatin/AminoP/Spt16_N"/>
</dbReference>
<dbReference type="InterPro" id="IPR036005">
    <property type="entry name" value="Creatinase/aminopeptidase-like"/>
</dbReference>
<dbReference type="CDD" id="cd01066">
    <property type="entry name" value="APP_MetAP"/>
    <property type="match status" value="1"/>
</dbReference>
<accession>A0ABW6XGK1</accession>
<dbReference type="PANTHER" id="PTHR46112">
    <property type="entry name" value="AMINOPEPTIDASE"/>
    <property type="match status" value="1"/>
</dbReference>
<sequence>MTVAPQLLPVAAARTARADRLSSWMRHKGLDHLLLTAPDQIRYATDYRAQLVSESTDWYAAVVDADGEAEIFVPFTDHVMERPEPAVDRLRRLHPAPSWAPAACQPRQWVTGLSVVLRARGARRVGFDVLDAALLHDLWTDLPRLSFLPCAAELFTLRAVKDDSEIQLIDIACRINTAALDKAVQAAQPGMRDHDLLAVAAEHQHSLGAEFLTHSVCNIRKGSGSWFADGAPLREGEPFFLDTGCHGPGGYASDAARTGFLGEPPPAVSRAWSHLLTAYEEGRNAARPGVRCSTVHDTMNAYLLRHDLPPTPYGTGHGVGLRCCELPSVNAATRMDTDDTLRVGHVIALEPETAVEVEGRLMVLKIEDNFAVTPSGLRCLTRATTSDDSAP</sequence>
<dbReference type="Gene3D" id="3.90.230.10">
    <property type="entry name" value="Creatinase/methionine aminopeptidase superfamily"/>
    <property type="match status" value="1"/>
</dbReference>
<evidence type="ECO:0000313" key="3">
    <source>
        <dbReference type="EMBL" id="MFF5900870.1"/>
    </source>
</evidence>
<evidence type="ECO:0000313" key="4">
    <source>
        <dbReference type="Proteomes" id="UP001602322"/>
    </source>
</evidence>